<evidence type="ECO:0000313" key="1">
    <source>
        <dbReference type="EMBL" id="KAK7959642.1"/>
    </source>
</evidence>
<dbReference type="Proteomes" id="UP001391051">
    <property type="component" value="Unassembled WGS sequence"/>
</dbReference>
<accession>A0ABR1QMS3</accession>
<dbReference type="RefSeq" id="XP_066703345.1">
    <property type="nucleotide sequence ID" value="XM_066840718.1"/>
</dbReference>
<dbReference type="PANTHER" id="PTHR33112">
    <property type="entry name" value="DOMAIN PROTEIN, PUTATIVE-RELATED"/>
    <property type="match status" value="1"/>
</dbReference>
<dbReference type="PANTHER" id="PTHR33112:SF15">
    <property type="entry name" value="HETEROKARYON INCOMPATIBILITY DOMAIN-CONTAINING PROTEIN"/>
    <property type="match status" value="1"/>
</dbReference>
<organism evidence="1 2">
    <name type="scientific">Apiospora aurea</name>
    <dbReference type="NCBI Taxonomy" id="335848"/>
    <lineage>
        <taxon>Eukaryota</taxon>
        <taxon>Fungi</taxon>
        <taxon>Dikarya</taxon>
        <taxon>Ascomycota</taxon>
        <taxon>Pezizomycotina</taxon>
        <taxon>Sordariomycetes</taxon>
        <taxon>Xylariomycetidae</taxon>
        <taxon>Amphisphaeriales</taxon>
        <taxon>Apiosporaceae</taxon>
        <taxon>Apiospora</taxon>
    </lineage>
</organism>
<name>A0ABR1QMS3_9PEZI</name>
<sequence>MSPNSHRGFLNVGEGGYNGAGWPVATIQNEKSDKSIVYARSEDNSNNDYRGARPLIDEPLSRRAWTLQEQILASKMVHFASREMVWECKLTLSCECMQLDRFKTWYALVNEVTSRSITKPEGILPCLSGIAQHFQHGGAGVYLAGLWHKDLPLGLLWGPGPETIDASRAVPYRGPSWSWTSLDRVRSPYDSAGGFTDNDNELKKVYARIIEAKCFPSGRDPLGTVSGGYLKVAAPLLVLKEKLGILPSYLLRKWLALPGTDPPKAARF</sequence>
<gene>
    <name evidence="1" type="ORF">PG986_004496</name>
</gene>
<keyword evidence="2" id="KW-1185">Reference proteome</keyword>
<dbReference type="EMBL" id="JAQQWE010000003">
    <property type="protein sequence ID" value="KAK7959642.1"/>
    <property type="molecule type" value="Genomic_DNA"/>
</dbReference>
<reference evidence="1 2" key="1">
    <citation type="submission" date="2023-01" db="EMBL/GenBank/DDBJ databases">
        <title>Analysis of 21 Apiospora genomes using comparative genomics revels a genus with tremendous synthesis potential of carbohydrate active enzymes and secondary metabolites.</title>
        <authorList>
            <person name="Sorensen T."/>
        </authorList>
    </citation>
    <scope>NUCLEOTIDE SEQUENCE [LARGE SCALE GENOMIC DNA]</scope>
    <source>
        <strain evidence="1 2">CBS 24483</strain>
    </source>
</reference>
<dbReference type="GeneID" id="92073780"/>
<evidence type="ECO:0000313" key="2">
    <source>
        <dbReference type="Proteomes" id="UP001391051"/>
    </source>
</evidence>
<comment type="caution">
    <text evidence="1">The sequence shown here is derived from an EMBL/GenBank/DDBJ whole genome shotgun (WGS) entry which is preliminary data.</text>
</comment>
<proteinExistence type="predicted"/>
<protein>
    <submittedName>
        <fullName evidence="1">Heterokaryon incompatibility protein-domain-containing protein</fullName>
    </submittedName>
</protein>